<dbReference type="PROSITE" id="PS51257">
    <property type="entry name" value="PROKAR_LIPOPROTEIN"/>
    <property type="match status" value="1"/>
</dbReference>
<dbReference type="InterPro" id="IPR011936">
    <property type="entry name" value="Myxo_disulph_rpt"/>
</dbReference>
<accession>E3FZH5</accession>
<dbReference type="STRING" id="378806.STAUR_0836"/>
<protein>
    <submittedName>
        <fullName evidence="5">Myxococcus cysteine-rich repeat protein</fullName>
    </submittedName>
</protein>
<dbReference type="EMBL" id="CP002271">
    <property type="protein sequence ID" value="ADO68640.1"/>
    <property type="molecule type" value="Genomic_DNA"/>
</dbReference>
<dbReference type="HOGENOM" id="CLU_437321_0_0_7"/>
<dbReference type="eggNOG" id="COG0402">
    <property type="taxonomic scope" value="Bacteria"/>
</dbReference>
<evidence type="ECO:0000256" key="1">
    <source>
        <dbReference type="ARBA" id="ARBA00022729"/>
    </source>
</evidence>
<dbReference type="NCBIfam" id="TIGR02232">
    <property type="entry name" value="myxo_disulf_rpt"/>
    <property type="match status" value="6"/>
</dbReference>
<dbReference type="RefSeq" id="WP_013374369.1">
    <property type="nucleotide sequence ID" value="NC_014623.1"/>
</dbReference>
<dbReference type="GO" id="GO:0005615">
    <property type="term" value="C:extracellular space"/>
    <property type="evidence" value="ECO:0007669"/>
    <property type="project" value="TreeGrafter"/>
</dbReference>
<dbReference type="Proteomes" id="UP000001351">
    <property type="component" value="Chromosome"/>
</dbReference>
<keyword evidence="6" id="KW-1185">Reference proteome</keyword>
<evidence type="ECO:0000313" key="6">
    <source>
        <dbReference type="Proteomes" id="UP000001351"/>
    </source>
</evidence>
<dbReference type="GO" id="GO:0006508">
    <property type="term" value="P:proteolysis"/>
    <property type="evidence" value="ECO:0007669"/>
    <property type="project" value="TreeGrafter"/>
</dbReference>
<gene>
    <name evidence="5" type="ordered locus">STAUR_0836</name>
</gene>
<dbReference type="PROSITE" id="PS50026">
    <property type="entry name" value="EGF_3"/>
    <property type="match status" value="1"/>
</dbReference>
<proteinExistence type="predicted"/>
<sequence length="513" mass="53379">MRRDTVGQVRRTFMLWGALVFATLSLAACYESQRDACPSGLVCPNAMKCSASGNSCIRDTDTCGDGVIQEEEACDDGNILDGDGCRSDCKSLEKCGDGSEDDGEVCDDGNLISGDGCREDCKSSEVCGNNIVDTARGEVCDDGGTESGDGCSADCKSNETCGNGIWDIAAGERCDDGNNENGDKCTADCQQGGVCRNGVQEEGEECDDGNEIDSDLCSNHCRAPRCGDGIKNRDEECDDAGETSTCDLDCTLPLCGDGNVNHNVGEQCDSGHPGEDTPACTKDCKVSFCGDEYVNRKANEECDTGVGGGRGCSATCKVMVCGNRKREAEEACDDGNTLSCGTCNSTCTEGWTLKTAEGHIKLLRPYGFVGDGWKFAIGAGGDVPVVFEFDRDGNAGSGTVKIDLGNNPTDEKIVERIKGAIESKQDAAGVTAALVPVSGGLSFVKLVSRKPGLAGNQLIGVDSAGGFSSTFEVVGLTGGLGKDCSKGVGCWSDDDCANGLSCKVRDGVNKCWD</sequence>
<dbReference type="InterPro" id="IPR043543">
    <property type="entry name" value="PAPPA/PAPPA2"/>
</dbReference>
<dbReference type="KEGG" id="sur:STAUR_0836"/>
<keyword evidence="3" id="KW-1015">Disulfide bond</keyword>
<dbReference type="Pfam" id="PF13948">
    <property type="entry name" value="DUF4215"/>
    <property type="match status" value="1"/>
</dbReference>
<evidence type="ECO:0000256" key="3">
    <source>
        <dbReference type="ARBA" id="ARBA00023157"/>
    </source>
</evidence>
<dbReference type="eggNOG" id="COG5184">
    <property type="taxonomic scope" value="Bacteria"/>
</dbReference>
<dbReference type="GO" id="GO:0007166">
    <property type="term" value="P:cell surface receptor signaling pathway"/>
    <property type="evidence" value="ECO:0007669"/>
    <property type="project" value="TreeGrafter"/>
</dbReference>
<name>E3FZH5_STIAD</name>
<dbReference type="GO" id="GO:0004222">
    <property type="term" value="F:metalloendopeptidase activity"/>
    <property type="evidence" value="ECO:0007669"/>
    <property type="project" value="TreeGrafter"/>
</dbReference>
<dbReference type="InterPro" id="IPR000742">
    <property type="entry name" value="EGF"/>
</dbReference>
<evidence type="ECO:0000256" key="2">
    <source>
        <dbReference type="ARBA" id="ARBA00022737"/>
    </source>
</evidence>
<feature type="domain" description="EGF-like" evidence="4">
    <location>
        <begin position="181"/>
        <end position="218"/>
    </location>
</feature>
<keyword evidence="1" id="KW-0732">Signal</keyword>
<dbReference type="PANTHER" id="PTHR46130">
    <property type="entry name" value="LAMGL DOMAIN-CONTAINING PROTEIN"/>
    <property type="match status" value="1"/>
</dbReference>
<evidence type="ECO:0000259" key="4">
    <source>
        <dbReference type="PROSITE" id="PS50026"/>
    </source>
</evidence>
<organism evidence="5 6">
    <name type="scientific">Stigmatella aurantiaca (strain DW4/3-1)</name>
    <dbReference type="NCBI Taxonomy" id="378806"/>
    <lineage>
        <taxon>Bacteria</taxon>
        <taxon>Pseudomonadati</taxon>
        <taxon>Myxococcota</taxon>
        <taxon>Myxococcia</taxon>
        <taxon>Myxococcales</taxon>
        <taxon>Cystobacterineae</taxon>
        <taxon>Archangiaceae</taxon>
        <taxon>Stigmatella</taxon>
    </lineage>
</organism>
<keyword evidence="2" id="KW-0677">Repeat</keyword>
<dbReference type="PANTHER" id="PTHR46130:SF3">
    <property type="entry name" value="CHROMOSOME UNDETERMINED SCAFFOLD_33, WHOLE GENOME SHOTGUN SEQUENCE"/>
    <property type="match status" value="1"/>
</dbReference>
<dbReference type="AlphaFoldDB" id="E3FZH5"/>
<dbReference type="OrthoDB" id="5525668at2"/>
<reference evidence="5 6" key="1">
    <citation type="journal article" date="2011" name="Mol. Biol. Evol.">
        <title>Comparative genomic analysis of fruiting body formation in Myxococcales.</title>
        <authorList>
            <person name="Huntley S."/>
            <person name="Hamann N."/>
            <person name="Wegener-Feldbrugge S."/>
            <person name="Treuner-Lange A."/>
            <person name="Kube M."/>
            <person name="Reinhardt R."/>
            <person name="Klages S."/>
            <person name="Muller R."/>
            <person name="Ronning C.M."/>
            <person name="Nierman W.C."/>
            <person name="Sogaard-Andersen L."/>
        </authorList>
    </citation>
    <scope>NUCLEOTIDE SEQUENCE [LARGE SCALE GENOMIC DNA]</scope>
    <source>
        <strain evidence="5 6">DW4/3-1</strain>
    </source>
</reference>
<evidence type="ECO:0000313" key="5">
    <source>
        <dbReference type="EMBL" id="ADO68640.1"/>
    </source>
</evidence>